<dbReference type="Proteomes" id="UP000807769">
    <property type="component" value="Unassembled WGS sequence"/>
</dbReference>
<feature type="region of interest" description="Disordered" evidence="1">
    <location>
        <begin position="27"/>
        <end position="46"/>
    </location>
</feature>
<name>A0A9P7EC26_9AGAM</name>
<dbReference type="OrthoDB" id="2675885at2759"/>
<dbReference type="GeneID" id="64629495"/>
<feature type="compositionally biased region" description="Low complexity" evidence="1">
    <location>
        <begin position="154"/>
        <end position="168"/>
    </location>
</feature>
<evidence type="ECO:0000313" key="2">
    <source>
        <dbReference type="EMBL" id="KAG1817532.1"/>
    </source>
</evidence>
<evidence type="ECO:0000313" key="3">
    <source>
        <dbReference type="Proteomes" id="UP000807769"/>
    </source>
</evidence>
<gene>
    <name evidence="2" type="ORF">BJ212DRAFT_1349750</name>
</gene>
<protein>
    <submittedName>
        <fullName evidence="2">Uncharacterized protein</fullName>
    </submittedName>
</protein>
<proteinExistence type="predicted"/>
<organism evidence="2 3">
    <name type="scientific">Suillus subaureus</name>
    <dbReference type="NCBI Taxonomy" id="48587"/>
    <lineage>
        <taxon>Eukaryota</taxon>
        <taxon>Fungi</taxon>
        <taxon>Dikarya</taxon>
        <taxon>Basidiomycota</taxon>
        <taxon>Agaricomycotina</taxon>
        <taxon>Agaricomycetes</taxon>
        <taxon>Agaricomycetidae</taxon>
        <taxon>Boletales</taxon>
        <taxon>Suillineae</taxon>
        <taxon>Suillaceae</taxon>
        <taxon>Suillus</taxon>
    </lineage>
</organism>
<dbReference type="AlphaFoldDB" id="A0A9P7EC26"/>
<comment type="caution">
    <text evidence="2">The sequence shown here is derived from an EMBL/GenBank/DDBJ whole genome shotgun (WGS) entry which is preliminary data.</text>
</comment>
<sequence>MVKDIVPELASPIPSCLDVDAIANPQSGGHGFTDGERDDLHGDFSRTYHPYHPLASSAGPSRRSRNHNLSSTWRFWNITIPSRRHSPENESTPLQQRPKHSLFAGHTDPQPVTISAGRKQNSIHVARPPVKTNAQTGQSSSMTARPAVPPVSIPQPQSQVQTTTQQPAPEEDYGFWGNFCLALGCIRRTRRAVSTAQSAAS</sequence>
<keyword evidence="3" id="KW-1185">Reference proteome</keyword>
<dbReference type="EMBL" id="JABBWG010000013">
    <property type="protein sequence ID" value="KAG1817532.1"/>
    <property type="molecule type" value="Genomic_DNA"/>
</dbReference>
<feature type="compositionally biased region" description="Polar residues" evidence="1">
    <location>
        <begin position="132"/>
        <end position="143"/>
    </location>
</feature>
<reference evidence="2" key="1">
    <citation type="journal article" date="2020" name="New Phytol.">
        <title>Comparative genomics reveals dynamic genome evolution in host specialist ectomycorrhizal fungi.</title>
        <authorList>
            <person name="Lofgren L.A."/>
            <person name="Nguyen N.H."/>
            <person name="Vilgalys R."/>
            <person name="Ruytinx J."/>
            <person name="Liao H.L."/>
            <person name="Branco S."/>
            <person name="Kuo A."/>
            <person name="LaButti K."/>
            <person name="Lipzen A."/>
            <person name="Andreopoulos W."/>
            <person name="Pangilinan J."/>
            <person name="Riley R."/>
            <person name="Hundley H."/>
            <person name="Na H."/>
            <person name="Barry K."/>
            <person name="Grigoriev I.V."/>
            <person name="Stajich J.E."/>
            <person name="Kennedy P.G."/>
        </authorList>
    </citation>
    <scope>NUCLEOTIDE SEQUENCE</scope>
    <source>
        <strain evidence="2">MN1</strain>
    </source>
</reference>
<accession>A0A9P7EC26</accession>
<feature type="region of interest" description="Disordered" evidence="1">
    <location>
        <begin position="130"/>
        <end position="169"/>
    </location>
</feature>
<dbReference type="RefSeq" id="XP_041193774.1">
    <property type="nucleotide sequence ID" value="XM_041335478.1"/>
</dbReference>
<evidence type="ECO:0000256" key="1">
    <source>
        <dbReference type="SAM" id="MobiDB-lite"/>
    </source>
</evidence>
<feature type="compositionally biased region" description="Basic and acidic residues" evidence="1">
    <location>
        <begin position="33"/>
        <end position="46"/>
    </location>
</feature>